<evidence type="ECO:0000313" key="5">
    <source>
        <dbReference type="EMBL" id="MFG6457533.1"/>
    </source>
</evidence>
<keyword evidence="1" id="KW-0378">Hydrolase</keyword>
<proteinExistence type="predicted"/>
<dbReference type="PANTHER" id="PTHR36305">
    <property type="entry name" value="PHOSPHATIDYLGLYCEROPHOSPHATASE A"/>
    <property type="match status" value="1"/>
</dbReference>
<keyword evidence="1 3" id="KW-0812">Transmembrane</keyword>
<comment type="catalytic activity">
    <reaction evidence="1">
        <text>a 1,2-diacyl-sn-glycero-3-phospho-(1'-sn-glycero-3'-phosphate) + H2O = a 1,2-diacyl-sn-glycero-3-phospho-(1'-sn-glycerol) + phosphate</text>
        <dbReference type="Rhea" id="RHEA:33751"/>
        <dbReference type="ChEBI" id="CHEBI:15377"/>
        <dbReference type="ChEBI" id="CHEBI:43474"/>
        <dbReference type="ChEBI" id="CHEBI:60110"/>
        <dbReference type="ChEBI" id="CHEBI:64716"/>
        <dbReference type="EC" id="3.1.3.27"/>
    </reaction>
</comment>
<accession>A0ABW7G6E7</accession>
<evidence type="ECO:0000256" key="3">
    <source>
        <dbReference type="SAM" id="Phobius"/>
    </source>
</evidence>
<keyword evidence="6" id="KW-1185">Reference proteome</keyword>
<keyword evidence="1 3" id="KW-0472">Membrane</keyword>
<evidence type="ECO:0000256" key="2">
    <source>
        <dbReference type="SAM" id="MobiDB-lite"/>
    </source>
</evidence>
<dbReference type="InterPro" id="IPR036681">
    <property type="entry name" value="PgpA-like_sf"/>
</dbReference>
<comment type="cofactor">
    <cofactor evidence="1">
        <name>Mg(2+)</name>
        <dbReference type="ChEBI" id="CHEBI:18420"/>
    </cofactor>
</comment>
<organism evidence="5 6">
    <name type="scientific">Pelomonas nitida</name>
    <dbReference type="NCBI Taxonomy" id="3299027"/>
    <lineage>
        <taxon>Bacteria</taxon>
        <taxon>Pseudomonadati</taxon>
        <taxon>Pseudomonadota</taxon>
        <taxon>Betaproteobacteria</taxon>
        <taxon>Burkholderiales</taxon>
        <taxon>Sphaerotilaceae</taxon>
        <taxon>Roseateles</taxon>
    </lineage>
</organism>
<comment type="subcellular location">
    <subcellularLocation>
        <location evidence="1">Cell inner membrane</location>
        <topology evidence="1">Multi-pass membrane protein</topology>
    </subcellularLocation>
</comment>
<comment type="function">
    <text evidence="1">Lipid phosphatase which dephosphorylates phosphatidylglycerophosphate (PGP) to phosphatidylglycerol (PG).</text>
</comment>
<keyword evidence="1" id="KW-0460">Magnesium</keyword>
<dbReference type="InterPro" id="IPR007686">
    <property type="entry name" value="YutG/PgpA"/>
</dbReference>
<feature type="region of interest" description="Disordered" evidence="2">
    <location>
        <begin position="1"/>
        <end position="23"/>
    </location>
</feature>
<evidence type="ECO:0000313" key="6">
    <source>
        <dbReference type="Proteomes" id="UP001606305"/>
    </source>
</evidence>
<dbReference type="PIRSF" id="PIRSF006162">
    <property type="entry name" value="PgpA"/>
    <property type="match status" value="1"/>
</dbReference>
<feature type="transmembrane region" description="Helical" evidence="3">
    <location>
        <begin position="114"/>
        <end position="138"/>
    </location>
</feature>
<feature type="transmembrane region" description="Helical" evidence="3">
    <location>
        <begin position="166"/>
        <end position="190"/>
    </location>
</feature>
<dbReference type="EMBL" id="JBIGIA010000008">
    <property type="protein sequence ID" value="MFG6457533.1"/>
    <property type="molecule type" value="Genomic_DNA"/>
</dbReference>
<evidence type="ECO:0000259" key="4">
    <source>
        <dbReference type="Pfam" id="PF04608"/>
    </source>
</evidence>
<comment type="pathway">
    <text evidence="1">Phospholipid metabolism; phosphatidylglycerol biosynthesis; phosphatidylglycerol from CDP-diacylglycerol: step 2/2.</text>
</comment>
<evidence type="ECO:0000256" key="1">
    <source>
        <dbReference type="PIRNR" id="PIRNR006162"/>
    </source>
</evidence>
<dbReference type="Pfam" id="PF04608">
    <property type="entry name" value="PgpA"/>
    <property type="match status" value="1"/>
</dbReference>
<feature type="compositionally biased region" description="Polar residues" evidence="2">
    <location>
        <begin position="1"/>
        <end position="10"/>
    </location>
</feature>
<protein>
    <recommendedName>
        <fullName evidence="1">Phosphatidylglycerophosphatase A</fullName>
        <ecNumber evidence="1">3.1.3.27</ecNumber>
    </recommendedName>
    <alternativeName>
        <fullName evidence="1">Phosphatidylglycerolphosphate phosphatase A</fullName>
    </alternativeName>
</protein>
<keyword evidence="1" id="KW-0997">Cell inner membrane</keyword>
<keyword evidence="1" id="KW-1003">Cell membrane</keyword>
<dbReference type="Proteomes" id="UP001606305">
    <property type="component" value="Unassembled WGS sequence"/>
</dbReference>
<dbReference type="EC" id="3.1.3.27" evidence="1"/>
<keyword evidence="3" id="KW-1133">Transmembrane helix</keyword>
<dbReference type="PANTHER" id="PTHR36305:SF1">
    <property type="entry name" value="PHOSPHATIDYLGLYCEROPHOSPHATASE A"/>
    <property type="match status" value="1"/>
</dbReference>
<reference evidence="5 6" key="1">
    <citation type="submission" date="2024-09" db="EMBL/GenBank/DDBJ databases">
        <title>Novel species of the genus Pelomonas and Roseateles isolated from streams.</title>
        <authorList>
            <person name="Lu H."/>
        </authorList>
    </citation>
    <scope>NUCLEOTIDE SEQUENCE [LARGE SCALE GENOMIC DNA]</scope>
    <source>
        <strain evidence="5 6">BYS96W</strain>
    </source>
</reference>
<gene>
    <name evidence="5" type="ORF">ACG00X_11890</name>
</gene>
<keyword evidence="1" id="KW-0443">Lipid metabolism</keyword>
<feature type="transmembrane region" description="Helical" evidence="3">
    <location>
        <begin position="76"/>
        <end position="93"/>
    </location>
</feature>
<dbReference type="RefSeq" id="WP_394488393.1">
    <property type="nucleotide sequence ID" value="NZ_JBIGIA010000008.1"/>
</dbReference>
<keyword evidence="1" id="KW-0442">Lipid degradation</keyword>
<keyword evidence="1" id="KW-0479">Metal-binding</keyword>
<comment type="caution">
    <text evidence="5">The sequence shown here is derived from an EMBL/GenBank/DDBJ whole genome shotgun (WGS) entry which is preliminary data.</text>
</comment>
<dbReference type="InterPro" id="IPR026037">
    <property type="entry name" value="PgpA"/>
</dbReference>
<keyword evidence="1" id="KW-1208">Phospholipid metabolism</keyword>
<feature type="domain" description="YutG/PgpA" evidence="4">
    <location>
        <begin position="40"/>
        <end position="189"/>
    </location>
</feature>
<name>A0ABW7G6E7_9BURK</name>
<dbReference type="SUPFAM" id="SSF101307">
    <property type="entry name" value="YutG-like"/>
    <property type="match status" value="1"/>
</dbReference>
<dbReference type="CDD" id="cd06971">
    <property type="entry name" value="PgpA"/>
    <property type="match status" value="1"/>
</dbReference>
<keyword evidence="1" id="KW-0595">Phospholipid degradation</keyword>
<sequence length="195" mass="21150">MSDSPTQDTSPAEPPVAMPEPTRAPIRPTPAFMLRHPARWIALGFGSGLSPKAPGTVGTLWAWLAFWVIAPWLNDVGWAALIAGGTVVGWWACTRCARDLNTADPGAIVWDEVLAFWLVLWLIGPASFVAQLVAFGLFRFFDAAKPGPVGWADRLFKGERGRPVTWAQGFGILFDDFVAAGCTLAVIALYRHFLG</sequence>